<keyword evidence="5 11" id="KW-0418">Kinase</keyword>
<accession>A0A846Y3T0</accession>
<dbReference type="PANTHER" id="PTHR43289:SF6">
    <property type="entry name" value="SERINE_THREONINE-PROTEIN KINASE NEKL-3"/>
    <property type="match status" value="1"/>
</dbReference>
<evidence type="ECO:0000256" key="3">
    <source>
        <dbReference type="ARBA" id="ARBA00022679"/>
    </source>
</evidence>
<dbReference type="SMART" id="SM00220">
    <property type="entry name" value="S_TKc"/>
    <property type="match status" value="1"/>
</dbReference>
<dbReference type="InterPro" id="IPR017441">
    <property type="entry name" value="Protein_kinase_ATP_BS"/>
</dbReference>
<dbReference type="PROSITE" id="PS50011">
    <property type="entry name" value="PROTEIN_KINASE_DOM"/>
    <property type="match status" value="1"/>
</dbReference>
<gene>
    <name evidence="11" type="ORF">HGA08_28685</name>
</gene>
<keyword evidence="9" id="KW-1133">Transmembrane helix</keyword>
<keyword evidence="12" id="KW-1185">Reference proteome</keyword>
<dbReference type="InterPro" id="IPR011009">
    <property type="entry name" value="Kinase-like_dom_sf"/>
</dbReference>
<dbReference type="SUPFAM" id="SSF56112">
    <property type="entry name" value="Protein kinase-like (PK-like)"/>
    <property type="match status" value="1"/>
</dbReference>
<dbReference type="EMBL" id="JAAXOP010000025">
    <property type="protein sequence ID" value="NKY54176.1"/>
    <property type="molecule type" value="Genomic_DNA"/>
</dbReference>
<sequence>MVVRSGDVFAGFVIDRVIGSGGMGVVYLAQHPRLKRHVALKVLNDAIATDPKARTAFEREVALAARFDHPNIVAVYNRSSAEDPLLWLSMQYVSGGDANALLAANPDGLPATLATELITDAADALDVAHAQGVLHRDVKPANLLIGPGPRRSRRAILTDFGIARALDESVTASTLAVTFAYTAPERFLAQPSDHRCDIYSLGCTLHQLLTASPPFPRGTPAAVMAAHLNDPPPSPHSLRPNLPPAIDAVIATALAKDPVDRYRSCGELADAARNAIAGAPPTPAVGAHLVPTTVAQSRVPVGRTTSVPATGVAEPGAVATGPHSSPVAGDVGQSSEDGSTDSSFTVAVGLALLGVAVLVGALVVVALRNTGSENTGTGDDYTPTPPPSATATIPFGAKPAEIELVPETSTAFISNTGDNSVSAVDTSADNVTDVGYRP</sequence>
<evidence type="ECO:0000256" key="4">
    <source>
        <dbReference type="ARBA" id="ARBA00022741"/>
    </source>
</evidence>
<organism evidence="11 12">
    <name type="scientific">Nocardia vermiculata</name>
    <dbReference type="NCBI Taxonomy" id="257274"/>
    <lineage>
        <taxon>Bacteria</taxon>
        <taxon>Bacillati</taxon>
        <taxon>Actinomycetota</taxon>
        <taxon>Actinomycetes</taxon>
        <taxon>Mycobacteriales</taxon>
        <taxon>Nocardiaceae</taxon>
        <taxon>Nocardia</taxon>
    </lineage>
</organism>
<evidence type="ECO:0000256" key="1">
    <source>
        <dbReference type="ARBA" id="ARBA00012513"/>
    </source>
</evidence>
<dbReference type="PROSITE" id="PS00108">
    <property type="entry name" value="PROTEIN_KINASE_ST"/>
    <property type="match status" value="1"/>
</dbReference>
<dbReference type="InterPro" id="IPR000719">
    <property type="entry name" value="Prot_kinase_dom"/>
</dbReference>
<dbReference type="InterPro" id="IPR008271">
    <property type="entry name" value="Ser/Thr_kinase_AS"/>
</dbReference>
<evidence type="ECO:0000256" key="2">
    <source>
        <dbReference type="ARBA" id="ARBA00022527"/>
    </source>
</evidence>
<keyword evidence="9" id="KW-0472">Membrane</keyword>
<comment type="caution">
    <text evidence="11">The sequence shown here is derived from an EMBL/GenBank/DDBJ whole genome shotgun (WGS) entry which is preliminary data.</text>
</comment>
<feature type="domain" description="Protein kinase" evidence="10">
    <location>
        <begin position="12"/>
        <end position="276"/>
    </location>
</feature>
<dbReference type="Proteomes" id="UP000565711">
    <property type="component" value="Unassembled WGS sequence"/>
</dbReference>
<feature type="binding site" evidence="7">
    <location>
        <position position="41"/>
    </location>
    <ligand>
        <name>ATP</name>
        <dbReference type="ChEBI" id="CHEBI:30616"/>
    </ligand>
</feature>
<name>A0A846Y3T0_9NOCA</name>
<dbReference type="CDD" id="cd14014">
    <property type="entry name" value="STKc_PknB_like"/>
    <property type="match status" value="1"/>
</dbReference>
<dbReference type="Gene3D" id="3.30.200.20">
    <property type="entry name" value="Phosphorylase Kinase, domain 1"/>
    <property type="match status" value="1"/>
</dbReference>
<keyword evidence="6 7" id="KW-0067">ATP-binding</keyword>
<evidence type="ECO:0000313" key="11">
    <source>
        <dbReference type="EMBL" id="NKY54176.1"/>
    </source>
</evidence>
<dbReference type="PANTHER" id="PTHR43289">
    <property type="entry name" value="MITOGEN-ACTIVATED PROTEIN KINASE KINASE KINASE 20-RELATED"/>
    <property type="match status" value="1"/>
</dbReference>
<evidence type="ECO:0000256" key="6">
    <source>
        <dbReference type="ARBA" id="ARBA00022840"/>
    </source>
</evidence>
<dbReference type="Pfam" id="PF00069">
    <property type="entry name" value="Pkinase"/>
    <property type="match status" value="1"/>
</dbReference>
<protein>
    <recommendedName>
        <fullName evidence="1">non-specific serine/threonine protein kinase</fullName>
        <ecNumber evidence="1">2.7.11.1</ecNumber>
    </recommendedName>
</protein>
<keyword evidence="9" id="KW-0812">Transmembrane</keyword>
<dbReference type="Gene3D" id="1.10.510.10">
    <property type="entry name" value="Transferase(Phosphotransferase) domain 1"/>
    <property type="match status" value="1"/>
</dbReference>
<evidence type="ECO:0000256" key="8">
    <source>
        <dbReference type="SAM" id="MobiDB-lite"/>
    </source>
</evidence>
<evidence type="ECO:0000259" key="10">
    <source>
        <dbReference type="PROSITE" id="PS50011"/>
    </source>
</evidence>
<reference evidence="11 12" key="1">
    <citation type="submission" date="2020-04" db="EMBL/GenBank/DDBJ databases">
        <title>MicrobeNet Type strains.</title>
        <authorList>
            <person name="Nicholson A.C."/>
        </authorList>
    </citation>
    <scope>NUCLEOTIDE SEQUENCE [LARGE SCALE GENOMIC DNA]</scope>
    <source>
        <strain evidence="11 12">JCM 12354</strain>
    </source>
</reference>
<evidence type="ECO:0000313" key="12">
    <source>
        <dbReference type="Proteomes" id="UP000565711"/>
    </source>
</evidence>
<evidence type="ECO:0000256" key="5">
    <source>
        <dbReference type="ARBA" id="ARBA00022777"/>
    </source>
</evidence>
<dbReference type="AlphaFoldDB" id="A0A846Y3T0"/>
<keyword evidence="4 7" id="KW-0547">Nucleotide-binding</keyword>
<evidence type="ECO:0000256" key="7">
    <source>
        <dbReference type="PROSITE-ProRule" id="PRU10141"/>
    </source>
</evidence>
<dbReference type="EC" id="2.7.11.1" evidence="1"/>
<dbReference type="GO" id="GO:0005524">
    <property type="term" value="F:ATP binding"/>
    <property type="evidence" value="ECO:0007669"/>
    <property type="project" value="UniProtKB-UniRule"/>
</dbReference>
<keyword evidence="3" id="KW-0808">Transferase</keyword>
<proteinExistence type="predicted"/>
<feature type="region of interest" description="Disordered" evidence="8">
    <location>
        <begin position="305"/>
        <end position="340"/>
    </location>
</feature>
<dbReference type="GO" id="GO:0004674">
    <property type="term" value="F:protein serine/threonine kinase activity"/>
    <property type="evidence" value="ECO:0007669"/>
    <property type="project" value="UniProtKB-KW"/>
</dbReference>
<evidence type="ECO:0000256" key="9">
    <source>
        <dbReference type="SAM" id="Phobius"/>
    </source>
</evidence>
<feature type="transmembrane region" description="Helical" evidence="9">
    <location>
        <begin position="344"/>
        <end position="367"/>
    </location>
</feature>
<dbReference type="RefSeq" id="WP_168436201.1">
    <property type="nucleotide sequence ID" value="NZ_JAAXOP010000025.1"/>
</dbReference>
<dbReference type="PROSITE" id="PS00107">
    <property type="entry name" value="PROTEIN_KINASE_ATP"/>
    <property type="match status" value="1"/>
</dbReference>
<keyword evidence="2" id="KW-0723">Serine/threonine-protein kinase</keyword>